<dbReference type="PANTHER" id="PTHR46457">
    <property type="entry name" value="DNA REPAIR PROTEIN RAD51 HOMOLOG 4"/>
    <property type="match status" value="1"/>
</dbReference>
<dbReference type="RefSeq" id="XP_014161592.1">
    <property type="nucleotide sequence ID" value="XM_014306117.1"/>
</dbReference>
<dbReference type="GO" id="GO:0033063">
    <property type="term" value="C:Rad51B-Rad51C-Rad51D-XRCC2 complex"/>
    <property type="evidence" value="ECO:0007669"/>
    <property type="project" value="TreeGrafter"/>
</dbReference>
<evidence type="ECO:0000256" key="2">
    <source>
        <dbReference type="ARBA" id="ARBA00023242"/>
    </source>
</evidence>
<reference evidence="3 4" key="1">
    <citation type="submission" date="2011-02" db="EMBL/GenBank/DDBJ databases">
        <title>The Genome Sequence of Sphaeroforma arctica JP610.</title>
        <authorList>
            <consortium name="The Broad Institute Genome Sequencing Platform"/>
            <person name="Russ C."/>
            <person name="Cuomo C."/>
            <person name="Young S.K."/>
            <person name="Zeng Q."/>
            <person name="Gargeya S."/>
            <person name="Alvarado L."/>
            <person name="Berlin A."/>
            <person name="Chapman S.B."/>
            <person name="Chen Z."/>
            <person name="Freedman E."/>
            <person name="Gellesch M."/>
            <person name="Goldberg J."/>
            <person name="Griggs A."/>
            <person name="Gujja S."/>
            <person name="Heilman E."/>
            <person name="Heiman D."/>
            <person name="Howarth C."/>
            <person name="Mehta T."/>
            <person name="Neiman D."/>
            <person name="Pearson M."/>
            <person name="Roberts A."/>
            <person name="Saif S."/>
            <person name="Shea T."/>
            <person name="Shenoy N."/>
            <person name="Sisk P."/>
            <person name="Stolte C."/>
            <person name="Sykes S."/>
            <person name="White J."/>
            <person name="Yandava C."/>
            <person name="Burger G."/>
            <person name="Gray M.W."/>
            <person name="Holland P.W.H."/>
            <person name="King N."/>
            <person name="Lang F.B.F."/>
            <person name="Roger A.J."/>
            <person name="Ruiz-Trillo I."/>
            <person name="Haas B."/>
            <person name="Nusbaum C."/>
            <person name="Birren B."/>
        </authorList>
    </citation>
    <scope>NUCLEOTIDE SEQUENCE [LARGE SCALE GENOMIC DNA]</scope>
    <source>
        <strain evidence="3 4">JP610</strain>
    </source>
</reference>
<protein>
    <submittedName>
        <fullName evidence="3">Uncharacterized protein</fullName>
    </submittedName>
</protein>
<sequence length="93" mass="10009">MMSIATALRTLTREHNVIIITTNGVTKMHKNANYKSALGTSWIEVADTRITLQEPADTSQAIGVTQIEANVITSNRIQPKKGGIFQISGAGIT</sequence>
<name>A0A0L0GF72_9EUKA</name>
<dbReference type="GO" id="GO:0005815">
    <property type="term" value="C:microtubule organizing center"/>
    <property type="evidence" value="ECO:0007669"/>
    <property type="project" value="TreeGrafter"/>
</dbReference>
<dbReference type="GO" id="GO:0000723">
    <property type="term" value="P:telomere maintenance"/>
    <property type="evidence" value="ECO:0007669"/>
    <property type="project" value="TreeGrafter"/>
</dbReference>
<keyword evidence="2" id="KW-0539">Nucleus</keyword>
<dbReference type="GO" id="GO:0000724">
    <property type="term" value="P:double-strand break repair via homologous recombination"/>
    <property type="evidence" value="ECO:0007669"/>
    <property type="project" value="TreeGrafter"/>
</dbReference>
<accession>A0A0L0GF72</accession>
<keyword evidence="4" id="KW-1185">Reference proteome</keyword>
<dbReference type="GeneID" id="25900702"/>
<comment type="subcellular location">
    <subcellularLocation>
        <location evidence="1">Nucleus</location>
    </subcellularLocation>
</comment>
<evidence type="ECO:0000256" key="1">
    <source>
        <dbReference type="ARBA" id="ARBA00004123"/>
    </source>
</evidence>
<dbReference type="GO" id="GO:0042148">
    <property type="term" value="P:DNA strand invasion"/>
    <property type="evidence" value="ECO:0007669"/>
    <property type="project" value="TreeGrafter"/>
</dbReference>
<evidence type="ECO:0000313" key="4">
    <source>
        <dbReference type="Proteomes" id="UP000054560"/>
    </source>
</evidence>
<dbReference type="InterPro" id="IPR051988">
    <property type="entry name" value="HRR_RAD51_Paralog"/>
</dbReference>
<dbReference type="GO" id="GO:0005657">
    <property type="term" value="C:replication fork"/>
    <property type="evidence" value="ECO:0007669"/>
    <property type="project" value="TreeGrafter"/>
</dbReference>
<dbReference type="GO" id="GO:0000400">
    <property type="term" value="F:four-way junction DNA binding"/>
    <property type="evidence" value="ECO:0007669"/>
    <property type="project" value="TreeGrafter"/>
</dbReference>
<dbReference type="AlphaFoldDB" id="A0A0L0GF72"/>
<dbReference type="EMBL" id="KQ241601">
    <property type="protein sequence ID" value="KNC87690.1"/>
    <property type="molecule type" value="Genomic_DNA"/>
</dbReference>
<organism evidence="3 4">
    <name type="scientific">Sphaeroforma arctica JP610</name>
    <dbReference type="NCBI Taxonomy" id="667725"/>
    <lineage>
        <taxon>Eukaryota</taxon>
        <taxon>Ichthyosporea</taxon>
        <taxon>Ichthyophonida</taxon>
        <taxon>Sphaeroforma</taxon>
    </lineage>
</organism>
<dbReference type="InterPro" id="IPR027417">
    <property type="entry name" value="P-loop_NTPase"/>
</dbReference>
<evidence type="ECO:0000313" key="3">
    <source>
        <dbReference type="EMBL" id="KNC87690.1"/>
    </source>
</evidence>
<dbReference type="GO" id="GO:0008094">
    <property type="term" value="F:ATP-dependent activity, acting on DNA"/>
    <property type="evidence" value="ECO:0007669"/>
    <property type="project" value="TreeGrafter"/>
</dbReference>
<dbReference type="Gene3D" id="3.40.50.300">
    <property type="entry name" value="P-loop containing nucleotide triphosphate hydrolases"/>
    <property type="match status" value="1"/>
</dbReference>
<dbReference type="Proteomes" id="UP000054560">
    <property type="component" value="Unassembled WGS sequence"/>
</dbReference>
<dbReference type="GO" id="GO:0007131">
    <property type="term" value="P:reciprocal meiotic recombination"/>
    <property type="evidence" value="ECO:0007669"/>
    <property type="project" value="TreeGrafter"/>
</dbReference>
<dbReference type="PANTHER" id="PTHR46457:SF1">
    <property type="entry name" value="DNA REPAIR PROTEIN RAD51 HOMOLOG 4"/>
    <property type="match status" value="1"/>
</dbReference>
<dbReference type="GO" id="GO:0003697">
    <property type="term" value="F:single-stranded DNA binding"/>
    <property type="evidence" value="ECO:0007669"/>
    <property type="project" value="TreeGrafter"/>
</dbReference>
<proteinExistence type="predicted"/>
<gene>
    <name evidence="3" type="ORF">SARC_00198</name>
</gene>